<comment type="subcellular location">
    <subcellularLocation>
        <location evidence="2">Cell outer membrane</location>
    </subcellularLocation>
    <subcellularLocation>
        <location evidence="1">Cell surface</location>
    </subcellularLocation>
</comment>
<feature type="domain" description="Trimeric autotransporter adhesin YadA-like stalk" evidence="12">
    <location>
        <begin position="257"/>
        <end position="297"/>
    </location>
</feature>
<dbReference type="Pfam" id="PF03895">
    <property type="entry name" value="YadA_anchor"/>
    <property type="match status" value="1"/>
</dbReference>
<sequence>MRGDMMKKLYTTQTACDLNFSRSHERTSFFKVVSLGTAVVLFLSNVSPVSSAKLDLTKVSLESVKNSAVVYPQTILSPYIDDNSGMDGDKSVINILTVDGSSIRGDAQNIFTAGIVVVSNSKKDKKTKNAVVLNPKTYTTKKKSAATGSMARALGLSSSAIDSDYNNQDDTGEYTFVNDDSPRARAEGNADIAIETEPETRAYSNVILGDGSATETPAGVYGYSSLRKGPANSDNLVWKSTAPAATVGDSDRGITRQIQGVAAGTKFSDAANVGQLKALEIYVDQGWKLSIGGENATTVGIKNVVDLSTGSNNLEITKGKDNNNVKFDLAENLELISVTTGQSSMSDDGFIIEHGPMMTTDGIDADNKKIRGVAAGEEDTDAVNFKQLTEVKGLISKAGGWKLSVEDGDATDIQAGGTVNFAAAGEDGSKNIKIVRDDNNEVRFDLAEKITIKSVTAGNTLISDTGFAFVDGNGPQITVDGIDAGNKKITAVAEGTDDTDAVNFAQLQETKDQIVKNSLVKQDEGKAGWITIGKETGGSVINITNKSGDARTISGVKAAENDDEAVNKKQLDGEIADITYSIKVIKEANSFAVLYDKNGDGTVNYNSVTLGGDKTTAPVALHNVQAGTIAEGSHDAINGSQIEKISRDVANIFGGNAEFSEGILFGPLYHLSQISEDGVVSKDHNNVGSALTGLDENINYVNSRIKYVDNKFDKFSQDALLWDNGKGAFSARHGAGDQKTNSKITSLLKGDVTKDSTDAINGSQLYTMGDKIADYFGGVAHYENGKWVKGPEFKVTERGENGDLVEGTYFNVTDAFKGVDNSITDIYNQINNVTENSLVKQEGENGLISVGKETGGTKISIANKNNQERTILGVKAAELSSTSTEAVNGSQLFATDERIANVTGDLSKVAQNTSKYFGGNTDVLNGVEPAFLIDGKPYHNVTEAFTGVDVSIHRIDNKISNLEKNNLVQQEGDVSGIITIGKDTVGTEINIAGYAGAGRTISGVRAAEKGDEAVNKDQLDKSIEKISKDIETASIAAVLYDKNEDGTVNYKSVTLGGSDNQAPVALHNVQAGIIAEESHDAINGSQINKISGDIANFFGGGTEFNNGVFSGPQYNLSKVSADGNVEQKAFDNVGSALTGLDANVKNVNSRLTHVTNEFNQKFDDFSKDALLWSEEEQAFSARHEKDGRKTDSKITSLLNGDVTKDSTDAVNGSQLYTMGDKIANYFGGGARYENGEWGEPTFKISQRNEDGTIVEKKHHNVADAFEGVDNSITDIYNQINNVTENSFVKQEGEDDPITVGKETGGTKISIANKDGQERTISGVKEATLSITSTESVNGSQLFNIAQNTSAYFGGSTDVIEGIKPTFVIDGETYRNVTEAFTGVNVSIHNINDKIIEMKENSLVKWDEGQRLITIGKDKSGTEINIAGYASVARKISGVQAAEKGDEAVNKDQLDKSIEKISKDIEAASVAAVLYDKDEDGIVNYGSVTLGGDTNKTPVALLNVKDGKIAENSHDAINGSQINEISKDIANYFGGDAKFVDGAFKGPKYTLSVITEDGQVAKANYHDVGSALTGLDANVKSVNNRITNVANNFNQKIEGISKDALLWDDEEQAFVARHEKDGKKTNSKLKYLVDGDISADSTDAINGSQLYSISNQLAAYFGGGAKYENGQWTSPQFKIVQVNADGTTVENTHNNVADAFGDVNKNMSNINNRIDDVINKVDSDALKWNKEKGAYDATHDGTPSKIINVADGKIEKGSKDAVNGGQLWQTNERVAKVENRVTDVENHVEIIDKRVDNISNTIGDIGDTIANINVKVDKIDDKVNNISEDAVRYDRDENGKKTNKITLKGSDPSEPVMIDNVADGRIEKGSKEAVNGGQLHDYTKEQMKIVLDESKRYTDQRVNNIVIDAMDDAVDKSKQYTDMKFNALNYSIEGVRKEARQAAAIGLAVSNLRYFDDPGSLSVSFGSGTWRGQSAFALGAGYTSENGKIRSNLSATSAGGHWGVGGAITLKIK</sequence>
<dbReference type="InterPro" id="IPR008635">
    <property type="entry name" value="Coiled_stalk_dom"/>
</dbReference>
<protein>
    <recommendedName>
        <fullName evidence="15">Surface protein/Bartonella adhesin</fullName>
    </recommendedName>
</protein>
<evidence type="ECO:0000313" key="13">
    <source>
        <dbReference type="EMBL" id="GAA4659170.1"/>
    </source>
</evidence>
<evidence type="ECO:0000256" key="5">
    <source>
        <dbReference type="ARBA" id="ARBA00022452"/>
    </source>
</evidence>
<dbReference type="Pfam" id="PF05662">
    <property type="entry name" value="YadA_stalk"/>
    <property type="match status" value="13"/>
</dbReference>
<feature type="domain" description="Trimeric autotransporter adhesin YadA-like stalk" evidence="12">
    <location>
        <begin position="1502"/>
        <end position="1540"/>
    </location>
</feature>
<feature type="domain" description="Trimeric autotransporter adhesin YadA-like stalk" evidence="12">
    <location>
        <begin position="1857"/>
        <end position="1882"/>
    </location>
</feature>
<feature type="domain" description="Trimeric autotransporter adhesin YadA-like stalk" evidence="12">
    <location>
        <begin position="743"/>
        <end position="780"/>
    </location>
</feature>
<feature type="domain" description="Trimeric autotransporter adhesin YadA-like stalk" evidence="12">
    <location>
        <begin position="1744"/>
        <end position="1784"/>
    </location>
</feature>
<evidence type="ECO:0000259" key="11">
    <source>
        <dbReference type="Pfam" id="PF03895"/>
    </source>
</evidence>
<feature type="domain" description="Trimeric autotransporter adhesin YadA-like stalk" evidence="12">
    <location>
        <begin position="488"/>
        <end position="514"/>
    </location>
</feature>
<dbReference type="InterPro" id="IPR011049">
    <property type="entry name" value="Serralysin-like_metalloprot_C"/>
</dbReference>
<evidence type="ECO:0000256" key="10">
    <source>
        <dbReference type="ARBA" id="ARBA00023237"/>
    </source>
</evidence>
<feature type="domain" description="Trimeric autotransporter adhesin YadA-like stalk" evidence="12">
    <location>
        <begin position="369"/>
        <end position="400"/>
    </location>
</feature>
<dbReference type="Gene3D" id="1.20.5.170">
    <property type="match status" value="7"/>
</dbReference>
<dbReference type="InterPro" id="IPR045584">
    <property type="entry name" value="Pilin-like"/>
</dbReference>
<evidence type="ECO:0000256" key="8">
    <source>
        <dbReference type="ARBA" id="ARBA00022927"/>
    </source>
</evidence>
<comment type="caution">
    <text evidence="13">The sequence shown here is derived from an EMBL/GenBank/DDBJ whole genome shotgun (WGS) entry which is preliminary data.</text>
</comment>
<keyword evidence="14" id="KW-1185">Reference proteome</keyword>
<proteinExistence type="inferred from homology"/>
<dbReference type="Gene3D" id="3.30.1300.30">
    <property type="entry name" value="GSPII I/J protein-like"/>
    <property type="match status" value="1"/>
</dbReference>
<dbReference type="Proteomes" id="UP001501699">
    <property type="component" value="Unassembled WGS sequence"/>
</dbReference>
<accession>A0ABP8VDX5</accession>
<feature type="domain" description="Trimeric autotransporter adhesin YadA-like C-terminal membrane anchor" evidence="11">
    <location>
        <begin position="1955"/>
        <end position="2005"/>
    </location>
</feature>
<dbReference type="SUPFAM" id="SSF101967">
    <property type="entry name" value="Adhesin YadA, collagen-binding domain"/>
    <property type="match status" value="3"/>
</dbReference>
<keyword evidence="9" id="KW-0472">Membrane</keyword>
<name>A0ABP8VDX5_9HYPH</name>
<evidence type="ECO:0000313" key="14">
    <source>
        <dbReference type="Proteomes" id="UP001501699"/>
    </source>
</evidence>
<keyword evidence="8" id="KW-0653">Protein transport</keyword>
<evidence type="ECO:0000256" key="4">
    <source>
        <dbReference type="ARBA" id="ARBA00022448"/>
    </source>
</evidence>
<dbReference type="Gene3D" id="6.10.250.2030">
    <property type="match status" value="5"/>
</dbReference>
<evidence type="ECO:0000256" key="6">
    <source>
        <dbReference type="ARBA" id="ARBA00022692"/>
    </source>
</evidence>
<dbReference type="Gene3D" id="2.20.70.140">
    <property type="match status" value="2"/>
</dbReference>
<dbReference type="Gene3D" id="6.20.50.100">
    <property type="match status" value="2"/>
</dbReference>
<feature type="domain" description="Trimeric autotransporter adhesin YadA-like stalk" evidence="12">
    <location>
        <begin position="871"/>
        <end position="914"/>
    </location>
</feature>
<feature type="domain" description="Trimeric autotransporter adhesin YadA-like stalk" evidence="12">
    <location>
        <begin position="1067"/>
        <end position="1106"/>
    </location>
</feature>
<keyword evidence="5" id="KW-1134">Transmembrane beta strand</keyword>
<evidence type="ECO:0000256" key="7">
    <source>
        <dbReference type="ARBA" id="ARBA00022729"/>
    </source>
</evidence>
<evidence type="ECO:0000256" key="1">
    <source>
        <dbReference type="ARBA" id="ARBA00004241"/>
    </source>
</evidence>
<organism evidence="13 14">
    <name type="scientific">Bartonella pachyuromydis</name>
    <dbReference type="NCBI Taxonomy" id="931097"/>
    <lineage>
        <taxon>Bacteria</taxon>
        <taxon>Pseudomonadati</taxon>
        <taxon>Pseudomonadota</taxon>
        <taxon>Alphaproteobacteria</taxon>
        <taxon>Hyphomicrobiales</taxon>
        <taxon>Bartonellaceae</taxon>
        <taxon>Bartonella</taxon>
    </lineage>
</organism>
<gene>
    <name evidence="13" type="ORF">GCM10023262_03550</name>
</gene>
<keyword evidence="7" id="KW-0732">Signal</keyword>
<comment type="similarity">
    <text evidence="3">Belongs to the autotransporter-2 (AT-2) (TC 1.B.40) family.</text>
</comment>
<dbReference type="SUPFAM" id="SSF54523">
    <property type="entry name" value="Pili subunits"/>
    <property type="match status" value="1"/>
</dbReference>
<feature type="domain" description="Trimeric autotransporter adhesin YadA-like stalk" evidence="12">
    <location>
        <begin position="1320"/>
        <end position="1359"/>
    </location>
</feature>
<reference evidence="14" key="1">
    <citation type="journal article" date="2019" name="Int. J. Syst. Evol. Microbiol.">
        <title>The Global Catalogue of Microorganisms (GCM) 10K type strain sequencing project: providing services to taxonomists for standard genome sequencing and annotation.</title>
        <authorList>
            <consortium name="The Broad Institute Genomics Platform"/>
            <consortium name="The Broad Institute Genome Sequencing Center for Infectious Disease"/>
            <person name="Wu L."/>
            <person name="Ma J."/>
        </authorList>
    </citation>
    <scope>NUCLEOTIDE SEQUENCE [LARGE SCALE GENOMIC DNA]</scope>
    <source>
        <strain evidence="14">JCM 17714</strain>
    </source>
</reference>
<dbReference type="Gene3D" id="6.10.250.2040">
    <property type="match status" value="5"/>
</dbReference>
<dbReference type="InterPro" id="IPR005594">
    <property type="entry name" value="YadA_C"/>
</dbReference>
<feature type="domain" description="Trimeric autotransporter adhesin YadA-like stalk" evidence="12">
    <location>
        <begin position="1193"/>
        <end position="1231"/>
    </location>
</feature>
<evidence type="ECO:0008006" key="15">
    <source>
        <dbReference type="Google" id="ProtNLM"/>
    </source>
</evidence>
<evidence type="ECO:0000259" key="12">
    <source>
        <dbReference type="Pfam" id="PF05662"/>
    </source>
</evidence>
<keyword evidence="4" id="KW-0813">Transport</keyword>
<keyword evidence="6" id="KW-0812">Transmembrane</keyword>
<feature type="domain" description="Trimeric autotransporter adhesin YadA-like stalk" evidence="12">
    <location>
        <begin position="1633"/>
        <end position="1665"/>
    </location>
</feature>
<keyword evidence="10" id="KW-0998">Cell outer membrane</keyword>
<evidence type="ECO:0000256" key="3">
    <source>
        <dbReference type="ARBA" id="ARBA00005848"/>
    </source>
</evidence>
<dbReference type="Gene3D" id="4.10.80.270">
    <property type="match status" value="2"/>
</dbReference>
<dbReference type="Gene3D" id="2.150.10.10">
    <property type="entry name" value="Serralysin-like metalloprotease, C-terminal"/>
    <property type="match status" value="1"/>
</dbReference>
<feature type="domain" description="Trimeric autotransporter adhesin YadA-like stalk" evidence="12">
    <location>
        <begin position="622"/>
        <end position="656"/>
    </location>
</feature>
<evidence type="ECO:0000256" key="2">
    <source>
        <dbReference type="ARBA" id="ARBA00004442"/>
    </source>
</evidence>
<dbReference type="NCBIfam" id="NF033870">
    <property type="entry name" value="VOMP_auto_Cterm"/>
    <property type="match status" value="1"/>
</dbReference>
<dbReference type="EMBL" id="BAABJA010000001">
    <property type="protein sequence ID" value="GAA4659170.1"/>
    <property type="molecule type" value="Genomic_DNA"/>
</dbReference>
<evidence type="ECO:0000256" key="9">
    <source>
        <dbReference type="ARBA" id="ARBA00023136"/>
    </source>
</evidence>